<organism evidence="1 2">
    <name type="scientific">Nostoc minutum NIES-26</name>
    <dbReference type="NCBI Taxonomy" id="1844469"/>
    <lineage>
        <taxon>Bacteria</taxon>
        <taxon>Bacillati</taxon>
        <taxon>Cyanobacteriota</taxon>
        <taxon>Cyanophyceae</taxon>
        <taxon>Nostocales</taxon>
        <taxon>Nostocaceae</taxon>
        <taxon>Nostoc</taxon>
    </lineage>
</organism>
<protein>
    <submittedName>
        <fullName evidence="1">Uncharacterized protein</fullName>
    </submittedName>
</protein>
<evidence type="ECO:0000313" key="1">
    <source>
        <dbReference type="EMBL" id="RCJ27671.1"/>
    </source>
</evidence>
<sequence>MRLLTSPKDLLIIVSSRKIFGHKPVVTAPVELYLFQGDSANIYLIEVTQFGSSSNRLIGAGESFLPLCNKKYSKTRGDCGCVNCLLVIIGITGKSGDSALLLPRMYLILTHSLAELHGFQQQHHKSFDLRFFA</sequence>
<dbReference type="AlphaFoldDB" id="A0A367QVC3"/>
<keyword evidence="2" id="KW-1185">Reference proteome</keyword>
<reference evidence="1" key="1">
    <citation type="submission" date="2016-04" db="EMBL/GenBank/DDBJ databases">
        <authorList>
            <person name="Tabuchi Yagui T.R."/>
        </authorList>
    </citation>
    <scope>NUCLEOTIDE SEQUENCE [LARGE SCALE GENOMIC DNA]</scope>
    <source>
        <strain evidence="1">NIES-26</strain>
    </source>
</reference>
<dbReference type="EMBL" id="LXQD01000303">
    <property type="protein sequence ID" value="RCJ27671.1"/>
    <property type="molecule type" value="Genomic_DNA"/>
</dbReference>
<dbReference type="Proteomes" id="UP000252107">
    <property type="component" value="Unassembled WGS sequence"/>
</dbReference>
<comment type="caution">
    <text evidence="1">The sequence shown here is derived from an EMBL/GenBank/DDBJ whole genome shotgun (WGS) entry which is preliminary data.</text>
</comment>
<accession>A0A367QVC3</accession>
<evidence type="ECO:0000313" key="2">
    <source>
        <dbReference type="Proteomes" id="UP000252107"/>
    </source>
</evidence>
<name>A0A367QVC3_9NOSO</name>
<proteinExistence type="predicted"/>
<gene>
    <name evidence="1" type="ORF">A6770_25350</name>
</gene>